<proteinExistence type="inferred from homology"/>
<evidence type="ECO:0000313" key="20">
    <source>
        <dbReference type="Proteomes" id="UP001345219"/>
    </source>
</evidence>
<comment type="catalytic activity">
    <reaction evidence="11 13">
        <text>L-threonyl-[protein] + ATP = O-phospho-L-threonyl-[protein] + ADP + H(+)</text>
        <dbReference type="Rhea" id="RHEA:46608"/>
        <dbReference type="Rhea" id="RHEA-COMP:11060"/>
        <dbReference type="Rhea" id="RHEA-COMP:11605"/>
        <dbReference type="ChEBI" id="CHEBI:15378"/>
        <dbReference type="ChEBI" id="CHEBI:30013"/>
        <dbReference type="ChEBI" id="CHEBI:30616"/>
        <dbReference type="ChEBI" id="CHEBI:61977"/>
        <dbReference type="ChEBI" id="CHEBI:456216"/>
        <dbReference type="EC" id="2.7.11.1"/>
    </reaction>
</comment>
<feature type="domain" description="Apple" evidence="18">
    <location>
        <begin position="344"/>
        <end position="425"/>
    </location>
</feature>
<evidence type="ECO:0000259" key="16">
    <source>
        <dbReference type="PROSITE" id="PS50011"/>
    </source>
</evidence>
<dbReference type="EMBL" id="JAXIOK010000013">
    <property type="protein sequence ID" value="KAK4756884.1"/>
    <property type="molecule type" value="Genomic_DNA"/>
</dbReference>
<evidence type="ECO:0000256" key="12">
    <source>
        <dbReference type="ARBA" id="ARBA00048679"/>
    </source>
</evidence>
<dbReference type="InterPro" id="IPR024171">
    <property type="entry name" value="SRK-like_kinase"/>
</dbReference>
<evidence type="ECO:0000259" key="18">
    <source>
        <dbReference type="PROSITE" id="PS50948"/>
    </source>
</evidence>
<dbReference type="Proteomes" id="UP001345219">
    <property type="component" value="Chromosome 6"/>
</dbReference>
<evidence type="ECO:0000256" key="2">
    <source>
        <dbReference type="ARBA" id="ARBA00022475"/>
    </source>
</evidence>
<evidence type="ECO:0000256" key="1">
    <source>
        <dbReference type="ARBA" id="ARBA00004251"/>
    </source>
</evidence>
<dbReference type="InterPro" id="IPR003609">
    <property type="entry name" value="Pan_app"/>
</dbReference>
<dbReference type="Pfam" id="PF01453">
    <property type="entry name" value="B_lectin"/>
    <property type="match status" value="1"/>
</dbReference>
<dbReference type="PIRSF" id="PIRSF000641">
    <property type="entry name" value="SRK"/>
    <property type="match status" value="1"/>
</dbReference>
<keyword evidence="5 15" id="KW-0732">Signal</keyword>
<keyword evidence="2" id="KW-1003">Cell membrane</keyword>
<dbReference type="SUPFAM" id="SSF56112">
    <property type="entry name" value="Protein kinase-like (PK-like)"/>
    <property type="match status" value="1"/>
</dbReference>
<dbReference type="CDD" id="cd14066">
    <property type="entry name" value="STKc_IRAK"/>
    <property type="match status" value="1"/>
</dbReference>
<evidence type="ECO:0000256" key="14">
    <source>
        <dbReference type="SAM" id="Phobius"/>
    </source>
</evidence>
<keyword evidence="9" id="KW-1015">Disulfide bond</keyword>
<evidence type="ECO:0000256" key="8">
    <source>
        <dbReference type="ARBA" id="ARBA00022840"/>
    </source>
</evidence>
<dbReference type="FunFam" id="1.10.510.10:FF:000060">
    <property type="entry name" value="G-type lectin S-receptor-like serine/threonine-protein kinase"/>
    <property type="match status" value="1"/>
</dbReference>
<dbReference type="GO" id="GO:0005524">
    <property type="term" value="F:ATP binding"/>
    <property type="evidence" value="ECO:0007669"/>
    <property type="project" value="UniProtKB-KW"/>
</dbReference>
<evidence type="ECO:0000256" key="3">
    <source>
        <dbReference type="ARBA" id="ARBA00022527"/>
    </source>
</evidence>
<dbReference type="PANTHER" id="PTHR27002">
    <property type="entry name" value="RECEPTOR-LIKE SERINE/THREONINE-PROTEIN KINASE SD1-8"/>
    <property type="match status" value="1"/>
</dbReference>
<dbReference type="GO" id="GO:0004674">
    <property type="term" value="F:protein serine/threonine kinase activity"/>
    <property type="evidence" value="ECO:0007669"/>
    <property type="project" value="UniProtKB-KW"/>
</dbReference>
<comment type="similarity">
    <text evidence="13">Belongs to the protein kinase superfamily. Ser/Thr protein kinase family.</text>
</comment>
<comment type="subcellular location">
    <subcellularLocation>
        <location evidence="1">Cell membrane</location>
        <topology evidence="1">Single-pass type I membrane protein</topology>
    </subcellularLocation>
</comment>
<reference evidence="19 20" key="1">
    <citation type="journal article" date="2023" name="Hortic Res">
        <title>Pangenome of water caltrop reveals structural variations and asymmetric subgenome divergence after allopolyploidization.</title>
        <authorList>
            <person name="Zhang X."/>
            <person name="Chen Y."/>
            <person name="Wang L."/>
            <person name="Yuan Y."/>
            <person name="Fang M."/>
            <person name="Shi L."/>
            <person name="Lu R."/>
            <person name="Comes H.P."/>
            <person name="Ma Y."/>
            <person name="Chen Y."/>
            <person name="Huang G."/>
            <person name="Zhou Y."/>
            <person name="Zheng Z."/>
            <person name="Qiu Y."/>
        </authorList>
    </citation>
    <scope>NUCLEOTIDE SEQUENCE [LARGE SCALE GENOMIC DNA]</scope>
    <source>
        <tissue evidence="19">Roots</tissue>
    </source>
</reference>
<dbReference type="PROSITE" id="PS00108">
    <property type="entry name" value="PROTEIN_KINASE_ST"/>
    <property type="match status" value="1"/>
</dbReference>
<feature type="signal peptide" evidence="15">
    <location>
        <begin position="1"/>
        <end position="25"/>
    </location>
</feature>
<keyword evidence="4 13" id="KW-0808">Transferase</keyword>
<dbReference type="GO" id="GO:0048544">
    <property type="term" value="P:recognition of pollen"/>
    <property type="evidence" value="ECO:0007669"/>
    <property type="project" value="InterPro"/>
</dbReference>
<dbReference type="SMART" id="SM00220">
    <property type="entry name" value="S_TKc"/>
    <property type="match status" value="1"/>
</dbReference>
<dbReference type="InterPro" id="IPR008271">
    <property type="entry name" value="Ser/Thr_kinase_AS"/>
</dbReference>
<keyword evidence="7 13" id="KW-0418">Kinase</keyword>
<dbReference type="InterPro" id="IPR001245">
    <property type="entry name" value="Ser-Thr/Tyr_kinase_cat_dom"/>
</dbReference>
<keyword evidence="20" id="KW-1185">Reference proteome</keyword>
<dbReference type="InterPro" id="IPR000858">
    <property type="entry name" value="S_locus_glycoprot_dom"/>
</dbReference>
<dbReference type="SMART" id="SM00108">
    <property type="entry name" value="B_lectin"/>
    <property type="match status" value="1"/>
</dbReference>
<accession>A0AAN7K273</accession>
<dbReference type="GO" id="GO:0005886">
    <property type="term" value="C:plasma membrane"/>
    <property type="evidence" value="ECO:0007669"/>
    <property type="project" value="UniProtKB-SubCell"/>
</dbReference>
<feature type="transmembrane region" description="Helical" evidence="14">
    <location>
        <begin position="437"/>
        <end position="459"/>
    </location>
</feature>
<organism evidence="19 20">
    <name type="scientific">Trapa incisa</name>
    <dbReference type="NCBI Taxonomy" id="236973"/>
    <lineage>
        <taxon>Eukaryota</taxon>
        <taxon>Viridiplantae</taxon>
        <taxon>Streptophyta</taxon>
        <taxon>Embryophyta</taxon>
        <taxon>Tracheophyta</taxon>
        <taxon>Spermatophyta</taxon>
        <taxon>Magnoliopsida</taxon>
        <taxon>eudicotyledons</taxon>
        <taxon>Gunneridae</taxon>
        <taxon>Pentapetalae</taxon>
        <taxon>rosids</taxon>
        <taxon>malvids</taxon>
        <taxon>Myrtales</taxon>
        <taxon>Lythraceae</taxon>
        <taxon>Trapa</taxon>
    </lineage>
</organism>
<comment type="catalytic activity">
    <reaction evidence="12 13">
        <text>L-seryl-[protein] + ATP = O-phospho-L-seryl-[protein] + ADP + H(+)</text>
        <dbReference type="Rhea" id="RHEA:17989"/>
        <dbReference type="Rhea" id="RHEA-COMP:9863"/>
        <dbReference type="Rhea" id="RHEA-COMP:11604"/>
        <dbReference type="ChEBI" id="CHEBI:15378"/>
        <dbReference type="ChEBI" id="CHEBI:29999"/>
        <dbReference type="ChEBI" id="CHEBI:30616"/>
        <dbReference type="ChEBI" id="CHEBI:83421"/>
        <dbReference type="ChEBI" id="CHEBI:456216"/>
        <dbReference type="EC" id="2.7.11.1"/>
    </reaction>
</comment>
<feature type="chain" id="PRO_5042889655" description="Receptor-like serine/threonine-protein kinase" evidence="15">
    <location>
        <begin position="26"/>
        <end position="862"/>
    </location>
</feature>
<evidence type="ECO:0000256" key="7">
    <source>
        <dbReference type="ARBA" id="ARBA00022777"/>
    </source>
</evidence>
<dbReference type="Gene3D" id="1.10.510.10">
    <property type="entry name" value="Transferase(Phosphotransferase) domain 1"/>
    <property type="match status" value="1"/>
</dbReference>
<dbReference type="InterPro" id="IPR000719">
    <property type="entry name" value="Prot_kinase_dom"/>
</dbReference>
<dbReference type="AlphaFoldDB" id="A0AAN7K273"/>
<keyword evidence="3 13" id="KW-0723">Serine/threonine-protein kinase</keyword>
<evidence type="ECO:0000256" key="13">
    <source>
        <dbReference type="PIRNR" id="PIRNR000641"/>
    </source>
</evidence>
<feature type="domain" description="Protein kinase" evidence="16">
    <location>
        <begin position="517"/>
        <end position="830"/>
    </location>
</feature>
<evidence type="ECO:0000256" key="4">
    <source>
        <dbReference type="ARBA" id="ARBA00022679"/>
    </source>
</evidence>
<name>A0AAN7K273_9MYRT</name>
<dbReference type="Gene3D" id="3.30.200.20">
    <property type="entry name" value="Phosphorylase Kinase, domain 1"/>
    <property type="match status" value="1"/>
</dbReference>
<evidence type="ECO:0000256" key="11">
    <source>
        <dbReference type="ARBA" id="ARBA00047899"/>
    </source>
</evidence>
<feature type="domain" description="Bulb-type lectin" evidence="17">
    <location>
        <begin position="27"/>
        <end position="149"/>
    </location>
</feature>
<gene>
    <name evidence="19" type="ORF">SAY87_007011</name>
</gene>
<dbReference type="PROSITE" id="PS50948">
    <property type="entry name" value="PAN"/>
    <property type="match status" value="1"/>
</dbReference>
<evidence type="ECO:0000256" key="6">
    <source>
        <dbReference type="ARBA" id="ARBA00022741"/>
    </source>
</evidence>
<keyword evidence="6 13" id="KW-0547">Nucleotide-binding</keyword>
<dbReference type="CDD" id="cd00053">
    <property type="entry name" value="EGF"/>
    <property type="match status" value="1"/>
</dbReference>
<keyword evidence="14" id="KW-0812">Transmembrane</keyword>
<evidence type="ECO:0000313" key="19">
    <source>
        <dbReference type="EMBL" id="KAK4756884.1"/>
    </source>
</evidence>
<evidence type="ECO:0000256" key="15">
    <source>
        <dbReference type="SAM" id="SignalP"/>
    </source>
</evidence>
<keyword evidence="14" id="KW-1133">Transmembrane helix</keyword>
<dbReference type="PROSITE" id="PS50927">
    <property type="entry name" value="BULB_LECTIN"/>
    <property type="match status" value="1"/>
</dbReference>
<dbReference type="Pfam" id="PF08276">
    <property type="entry name" value="PAN_2"/>
    <property type="match status" value="1"/>
</dbReference>
<dbReference type="EC" id="2.7.11.1" evidence="13"/>
<protein>
    <recommendedName>
        <fullName evidence="13">Receptor-like serine/threonine-protein kinase</fullName>
        <ecNumber evidence="13">2.7.11.1</ecNumber>
    </recommendedName>
</protein>
<keyword evidence="10" id="KW-0325">Glycoprotein</keyword>
<dbReference type="CDD" id="cd01098">
    <property type="entry name" value="PAN_AP_plant"/>
    <property type="match status" value="1"/>
</dbReference>
<dbReference type="SMART" id="SM00473">
    <property type="entry name" value="PAN_AP"/>
    <property type="match status" value="1"/>
</dbReference>
<dbReference type="SUPFAM" id="SSF51110">
    <property type="entry name" value="alpha-D-mannose-specific plant lectins"/>
    <property type="match status" value="1"/>
</dbReference>
<dbReference type="Pfam" id="PF07714">
    <property type="entry name" value="PK_Tyr_Ser-Thr"/>
    <property type="match status" value="1"/>
</dbReference>
<dbReference type="PROSITE" id="PS50011">
    <property type="entry name" value="PROTEIN_KINASE_DOM"/>
    <property type="match status" value="1"/>
</dbReference>
<evidence type="ECO:0000259" key="17">
    <source>
        <dbReference type="PROSITE" id="PS50927"/>
    </source>
</evidence>
<dbReference type="InterPro" id="IPR011009">
    <property type="entry name" value="Kinase-like_dom_sf"/>
</dbReference>
<evidence type="ECO:0000256" key="5">
    <source>
        <dbReference type="ARBA" id="ARBA00022729"/>
    </source>
</evidence>
<evidence type="ECO:0000256" key="9">
    <source>
        <dbReference type="ARBA" id="ARBA00023157"/>
    </source>
</evidence>
<dbReference type="FunFam" id="3.30.200.20:FF:001238">
    <property type="entry name" value="Os08g0179000 protein"/>
    <property type="match status" value="1"/>
</dbReference>
<dbReference type="PANTHER" id="PTHR27002:SF1082">
    <property type="entry name" value="OS06G0693000 PROTEIN"/>
    <property type="match status" value="1"/>
</dbReference>
<dbReference type="InterPro" id="IPR001480">
    <property type="entry name" value="Bulb-type_lectin_dom"/>
</dbReference>
<dbReference type="Gene3D" id="2.90.10.10">
    <property type="entry name" value="Bulb-type lectin domain"/>
    <property type="match status" value="1"/>
</dbReference>
<keyword evidence="14" id="KW-0472">Membrane</keyword>
<dbReference type="Pfam" id="PF00954">
    <property type="entry name" value="S_locus_glycop"/>
    <property type="match status" value="1"/>
</dbReference>
<dbReference type="FunFam" id="2.90.10.10:FF:000001">
    <property type="entry name" value="G-type lectin S-receptor-like serine/threonine-protein kinase"/>
    <property type="match status" value="1"/>
</dbReference>
<dbReference type="CDD" id="cd00028">
    <property type="entry name" value="B_lectin"/>
    <property type="match status" value="1"/>
</dbReference>
<comment type="caution">
    <text evidence="19">The sequence shown here is derived from an EMBL/GenBank/DDBJ whole genome shotgun (WGS) entry which is preliminary data.</text>
</comment>
<dbReference type="InterPro" id="IPR036426">
    <property type="entry name" value="Bulb-type_lectin_dom_sf"/>
</dbReference>
<keyword evidence="8 13" id="KW-0067">ATP-binding</keyword>
<evidence type="ECO:0000256" key="10">
    <source>
        <dbReference type="ARBA" id="ARBA00023180"/>
    </source>
</evidence>
<sequence length="862" mass="96401">MLHTCRKCSSFALLAISYYASMLSAATDSILTSLSLQDPESIVSNGSVFRMGFFTPNGSSNRYVGIWYDGYPDLNILWVANRRKPIKDSPGMMMISEDGNLVIMDSKKTLLWSTNVTNSGRSNVTAQLLDTGNLVLLRSNSTHSGEIAWQSFENLSDSFTPEMKLSSNARTNFTLRLTSWRSRSDPAPGTFSAGINPLTIPEIFVWNGTEPYWRSSPWIGQIVIGFPLLKTFTRNGFTVEVDDDRTYSFSFSSTVGRILYYVLEPNGTLLQVYSGKEEGKGRGVSWSSHEYECDVYSKCGPFGVCDTSKSPICTCPRGFVPGDLDEWNRGNWTGGCVRKTPTNCGSSNSSTEDDGFLRLEKIKVPAYPEWSSSSKDECRNRCSSNCSCLAYAFDEGVGCMSWTGGGLLDMLKRPNAVVDVYIRLPSQELGEDGDSKVILAVTLSSGAIFIALSALFIWMRMKKRRGMMMSQEAILFPHPEDTDKITEDGDTLIPENFKFQDLKLLSFEELSRATDSFSSSCILGQGGFGPVYRAKLVDGQEVAVKRLSRASGQGLVEFMNEVAVISKVQHRNLVRLLGCCVEREEKILVYEFMANKSLDAFLFVPLKQRELNWSQRFKIIEGICRGLIYLHRDSRLRIIHRDLKASNILLDEELNPKISDFGMARIFGTKEDEANTRRVVGTLGYMAPEYAMEGVFSEKSDVYSFGVLLLEIISGRRSTSFKHDDDLHGSLLGFVSRNLHLFQHLMRLFMPSCLSNFQAWKVFNEGEVMALVDPAISESAHQAEVRRCIHVGLLCTQELAKDRPTVSTAISMLNSEIEIAHLPRPKQPLFMDRELTHDINPSVWSGGVRSINNVTVTRVEGR</sequence>